<dbReference type="InterPro" id="IPR035958">
    <property type="entry name" value="SecB-like_sf"/>
</dbReference>
<proteinExistence type="predicted"/>
<dbReference type="EMBL" id="JH651379">
    <property type="protein sequence ID" value="EIJ38126.1"/>
    <property type="molecule type" value="Genomic_DNA"/>
</dbReference>
<gene>
    <name evidence="1" type="ORF">JoomaDRAFT_1107</name>
</gene>
<accession>I3C3D3</accession>
<dbReference type="HOGENOM" id="CLU_147230_0_0_10"/>
<dbReference type="RefSeq" id="WP_008611248.1">
    <property type="nucleotide sequence ID" value="NZ_JH651379.1"/>
</dbReference>
<sequence length="143" mass="16285">MENKKIGFALVALKTEQFASFEENYKEGKKVDLKTGLEFKFNIEDKNVGVFVTFTFEQSKKAFLKVQVSGHFSITEEAFNEFSKEDKIIFPKGFMCHLTMLVVSSARGILHAKTEGSNFNKFLLPTIDVTKIVSDDIEFHLSE</sequence>
<name>I3C3D3_9FLAO</name>
<dbReference type="Proteomes" id="UP000004690">
    <property type="component" value="Unassembled WGS sequence"/>
</dbReference>
<dbReference type="AlphaFoldDB" id="I3C3D3"/>
<dbReference type="OrthoDB" id="595022at2"/>
<dbReference type="eggNOG" id="ENOG50332K4">
    <property type="taxonomic scope" value="Bacteria"/>
</dbReference>
<protein>
    <submittedName>
        <fullName evidence="1">Uncharacterized protein</fullName>
    </submittedName>
</protein>
<evidence type="ECO:0000313" key="2">
    <source>
        <dbReference type="Proteomes" id="UP000004690"/>
    </source>
</evidence>
<dbReference type="STRING" id="926559.JoomaDRAFT_1107"/>
<dbReference type="Gene3D" id="3.10.420.10">
    <property type="entry name" value="SecB-like"/>
    <property type="match status" value="1"/>
</dbReference>
<reference evidence="1 2" key="1">
    <citation type="submission" date="2012-02" db="EMBL/GenBank/DDBJ databases">
        <title>Improved High-Quality Draft genome of Joostella marina DSM 19592.</title>
        <authorList>
            <consortium name="US DOE Joint Genome Institute (JGI-PGF)"/>
            <person name="Lucas S."/>
            <person name="Copeland A."/>
            <person name="Lapidus A."/>
            <person name="Bruce D."/>
            <person name="Goodwin L."/>
            <person name="Pitluck S."/>
            <person name="Peters L."/>
            <person name="Chertkov O."/>
            <person name="Ovchinnikova G."/>
            <person name="Kyrpides N."/>
            <person name="Mavromatis K."/>
            <person name="Detter J.C."/>
            <person name="Han C."/>
            <person name="Land M."/>
            <person name="Hauser L."/>
            <person name="Markowitz V."/>
            <person name="Cheng J.-F."/>
            <person name="Hugenholtz P."/>
            <person name="Woyke T."/>
            <person name="Wu D."/>
            <person name="Tindall B."/>
            <person name="Brambilla E."/>
            <person name="Klenk H.-P."/>
            <person name="Eisen J.A."/>
        </authorList>
    </citation>
    <scope>NUCLEOTIDE SEQUENCE [LARGE SCALE GENOMIC DNA]</scope>
    <source>
        <strain evidence="1 2">DSM 19592</strain>
    </source>
</reference>
<organism evidence="1 2">
    <name type="scientific">Galbibacter orientalis DSM 19592</name>
    <dbReference type="NCBI Taxonomy" id="926559"/>
    <lineage>
        <taxon>Bacteria</taxon>
        <taxon>Pseudomonadati</taxon>
        <taxon>Bacteroidota</taxon>
        <taxon>Flavobacteriia</taxon>
        <taxon>Flavobacteriales</taxon>
        <taxon>Flavobacteriaceae</taxon>
        <taxon>Galbibacter</taxon>
    </lineage>
</organism>
<evidence type="ECO:0000313" key="1">
    <source>
        <dbReference type="EMBL" id="EIJ38126.1"/>
    </source>
</evidence>
<keyword evidence="2" id="KW-1185">Reference proteome</keyword>